<evidence type="ECO:0000256" key="9">
    <source>
        <dbReference type="ARBA" id="ARBA00022962"/>
    </source>
</evidence>
<dbReference type="EC" id="2.6.1.16" evidence="3 10"/>
<evidence type="ECO:0000256" key="5">
    <source>
        <dbReference type="ARBA" id="ARBA00022490"/>
    </source>
</evidence>
<dbReference type="CDD" id="cd00714">
    <property type="entry name" value="GFAT"/>
    <property type="match status" value="1"/>
</dbReference>
<dbReference type="GO" id="GO:0004360">
    <property type="term" value="F:glutamine-fructose-6-phosphate transaminase (isomerizing) activity"/>
    <property type="evidence" value="ECO:0007669"/>
    <property type="project" value="UniProtKB-UniRule"/>
</dbReference>
<evidence type="ECO:0000259" key="12">
    <source>
        <dbReference type="PROSITE" id="PS51464"/>
    </source>
</evidence>
<name>A0A1Y5TV77_9RHOB</name>
<dbReference type="FunFam" id="3.60.20.10:FF:000006">
    <property type="entry name" value="Glutamine--fructose-6-phosphate aminotransferase [isomerizing]"/>
    <property type="match status" value="1"/>
</dbReference>
<keyword evidence="14" id="KW-1185">Reference proteome</keyword>
<evidence type="ECO:0000256" key="7">
    <source>
        <dbReference type="ARBA" id="ARBA00022679"/>
    </source>
</evidence>
<reference evidence="13 14" key="1">
    <citation type="submission" date="2017-03" db="EMBL/GenBank/DDBJ databases">
        <authorList>
            <person name="Afonso C.L."/>
            <person name="Miller P.J."/>
            <person name="Scott M.A."/>
            <person name="Spackman E."/>
            <person name="Goraichik I."/>
            <person name="Dimitrov K.M."/>
            <person name="Suarez D.L."/>
            <person name="Swayne D.E."/>
        </authorList>
    </citation>
    <scope>NUCLEOTIDE SEQUENCE [LARGE SCALE GENOMIC DNA]</scope>
    <source>
        <strain evidence="13 14">CECT 7639</strain>
    </source>
</reference>
<feature type="active site" description="Nucleophile; for GATase activity" evidence="10">
    <location>
        <position position="2"/>
    </location>
</feature>
<dbReference type="GO" id="GO:0006047">
    <property type="term" value="P:UDP-N-acetylglucosamine metabolic process"/>
    <property type="evidence" value="ECO:0007669"/>
    <property type="project" value="TreeGrafter"/>
</dbReference>
<dbReference type="Pfam" id="PF01380">
    <property type="entry name" value="SIS"/>
    <property type="match status" value="2"/>
</dbReference>
<dbReference type="Proteomes" id="UP000193077">
    <property type="component" value="Unassembled WGS sequence"/>
</dbReference>
<feature type="domain" description="Glutamine amidotransferase type-2" evidence="11">
    <location>
        <begin position="2"/>
        <end position="224"/>
    </location>
</feature>
<dbReference type="CDD" id="cd05009">
    <property type="entry name" value="SIS_GlmS_GlmD_2"/>
    <property type="match status" value="1"/>
</dbReference>
<keyword evidence="5 10" id="KW-0963">Cytoplasm</keyword>
<protein>
    <recommendedName>
        <fullName evidence="4 10">Glutamine--fructose-6-phosphate aminotransferase [isomerizing]</fullName>
        <ecNumber evidence="3 10">2.6.1.16</ecNumber>
    </recommendedName>
    <alternativeName>
        <fullName evidence="10">D-fructose-6-phosphate amidotransferase</fullName>
    </alternativeName>
    <alternativeName>
        <fullName evidence="10">GFAT</fullName>
    </alternativeName>
    <alternativeName>
        <fullName evidence="10">Glucosamine-6-phosphate synthase</fullName>
    </alternativeName>
    <alternativeName>
        <fullName evidence="10">Hexosephosphate aminotransferase</fullName>
    </alternativeName>
    <alternativeName>
        <fullName evidence="10">L-glutamine--D-fructose-6-phosphate amidotransferase</fullName>
    </alternativeName>
</protein>
<dbReference type="Gene3D" id="3.60.20.10">
    <property type="entry name" value="Glutamine Phosphoribosylpyrophosphate, subunit 1, domain 1"/>
    <property type="match status" value="1"/>
</dbReference>
<dbReference type="GO" id="GO:0046349">
    <property type="term" value="P:amino sugar biosynthetic process"/>
    <property type="evidence" value="ECO:0007669"/>
    <property type="project" value="UniProtKB-ARBA"/>
</dbReference>
<dbReference type="GO" id="GO:0005975">
    <property type="term" value="P:carbohydrate metabolic process"/>
    <property type="evidence" value="ECO:0007669"/>
    <property type="project" value="UniProtKB-UniRule"/>
</dbReference>
<feature type="active site" description="For Fru-6P isomerization activity" evidence="10">
    <location>
        <position position="609"/>
    </location>
</feature>
<dbReference type="SUPFAM" id="SSF56235">
    <property type="entry name" value="N-terminal nucleophile aminohydrolases (Ntn hydrolases)"/>
    <property type="match status" value="1"/>
</dbReference>
<dbReference type="Gene3D" id="3.40.50.10490">
    <property type="entry name" value="Glucose-6-phosphate isomerase like protein, domain 1"/>
    <property type="match status" value="2"/>
</dbReference>
<evidence type="ECO:0000259" key="11">
    <source>
        <dbReference type="PROSITE" id="PS51278"/>
    </source>
</evidence>
<feature type="domain" description="SIS" evidence="12">
    <location>
        <begin position="458"/>
        <end position="604"/>
    </location>
</feature>
<comment type="subcellular location">
    <subcellularLocation>
        <location evidence="2 10">Cytoplasm</location>
    </subcellularLocation>
</comment>
<keyword evidence="7 10" id="KW-0808">Transferase</keyword>
<dbReference type="GO" id="GO:0006002">
    <property type="term" value="P:fructose 6-phosphate metabolic process"/>
    <property type="evidence" value="ECO:0007669"/>
    <property type="project" value="TreeGrafter"/>
</dbReference>
<evidence type="ECO:0000256" key="2">
    <source>
        <dbReference type="ARBA" id="ARBA00004496"/>
    </source>
</evidence>
<dbReference type="OrthoDB" id="9761808at2"/>
<dbReference type="PROSITE" id="PS51464">
    <property type="entry name" value="SIS"/>
    <property type="match status" value="2"/>
</dbReference>
<keyword evidence="9" id="KW-0315">Glutamine amidotransferase</keyword>
<proteinExistence type="inferred from homology"/>
<dbReference type="InterPro" id="IPR017932">
    <property type="entry name" value="GATase_2_dom"/>
</dbReference>
<dbReference type="InterPro" id="IPR029055">
    <property type="entry name" value="Ntn_hydrolases_N"/>
</dbReference>
<dbReference type="NCBIfam" id="TIGR01135">
    <property type="entry name" value="glmS"/>
    <property type="match status" value="1"/>
</dbReference>
<dbReference type="AlphaFoldDB" id="A0A1Y5TV77"/>
<dbReference type="InterPro" id="IPR035490">
    <property type="entry name" value="GlmS/FrlB_SIS"/>
</dbReference>
<gene>
    <name evidence="13" type="primary">nodM</name>
    <name evidence="10" type="synonym">glmS</name>
    <name evidence="13" type="ORF">TRL7639_04478</name>
</gene>
<evidence type="ECO:0000256" key="10">
    <source>
        <dbReference type="HAMAP-Rule" id="MF_00164"/>
    </source>
</evidence>
<dbReference type="HAMAP" id="MF_00164">
    <property type="entry name" value="GlmS"/>
    <property type="match status" value="1"/>
</dbReference>
<keyword evidence="8" id="KW-0677">Repeat</keyword>
<dbReference type="GO" id="GO:0097367">
    <property type="term" value="F:carbohydrate derivative binding"/>
    <property type="evidence" value="ECO:0007669"/>
    <property type="project" value="InterPro"/>
</dbReference>
<dbReference type="PANTHER" id="PTHR10937:SF0">
    <property type="entry name" value="GLUTAMINE--FRUCTOSE-6-PHOSPHATE TRANSAMINASE (ISOMERIZING)"/>
    <property type="match status" value="1"/>
</dbReference>
<dbReference type="PROSITE" id="PS51278">
    <property type="entry name" value="GATASE_TYPE_2"/>
    <property type="match status" value="1"/>
</dbReference>
<keyword evidence="6 10" id="KW-0032">Aminotransferase</keyword>
<dbReference type="InterPro" id="IPR035466">
    <property type="entry name" value="GlmS/AgaS_SIS"/>
</dbReference>
<feature type="domain" description="SIS" evidence="12">
    <location>
        <begin position="289"/>
        <end position="429"/>
    </location>
</feature>
<dbReference type="GO" id="GO:0005829">
    <property type="term" value="C:cytosol"/>
    <property type="evidence" value="ECO:0007669"/>
    <property type="project" value="TreeGrafter"/>
</dbReference>
<dbReference type="InterPro" id="IPR046348">
    <property type="entry name" value="SIS_dom_sf"/>
</dbReference>
<dbReference type="SUPFAM" id="SSF53697">
    <property type="entry name" value="SIS domain"/>
    <property type="match status" value="1"/>
</dbReference>
<feature type="initiator methionine" description="Removed" evidence="10">
    <location>
        <position position="1"/>
    </location>
</feature>
<evidence type="ECO:0000313" key="14">
    <source>
        <dbReference type="Proteomes" id="UP000193077"/>
    </source>
</evidence>
<dbReference type="Pfam" id="PF13522">
    <property type="entry name" value="GATase_6"/>
    <property type="match status" value="1"/>
</dbReference>
<evidence type="ECO:0000256" key="8">
    <source>
        <dbReference type="ARBA" id="ARBA00022737"/>
    </source>
</evidence>
<comment type="catalytic activity">
    <reaction evidence="1 10">
        <text>D-fructose 6-phosphate + L-glutamine = D-glucosamine 6-phosphate + L-glutamate</text>
        <dbReference type="Rhea" id="RHEA:13237"/>
        <dbReference type="ChEBI" id="CHEBI:29985"/>
        <dbReference type="ChEBI" id="CHEBI:58359"/>
        <dbReference type="ChEBI" id="CHEBI:58725"/>
        <dbReference type="ChEBI" id="CHEBI:61527"/>
        <dbReference type="EC" id="2.6.1.16"/>
    </reaction>
</comment>
<evidence type="ECO:0000256" key="6">
    <source>
        <dbReference type="ARBA" id="ARBA00022576"/>
    </source>
</evidence>
<dbReference type="GO" id="GO:0006487">
    <property type="term" value="P:protein N-linked glycosylation"/>
    <property type="evidence" value="ECO:0007669"/>
    <property type="project" value="TreeGrafter"/>
</dbReference>
<dbReference type="NCBIfam" id="NF001484">
    <property type="entry name" value="PRK00331.1"/>
    <property type="match status" value="1"/>
</dbReference>
<dbReference type="RefSeq" id="WP_085798120.1">
    <property type="nucleotide sequence ID" value="NZ_FWFO01000009.1"/>
</dbReference>
<dbReference type="CDD" id="cd05008">
    <property type="entry name" value="SIS_GlmS_GlmD_1"/>
    <property type="match status" value="1"/>
</dbReference>
<dbReference type="InterPro" id="IPR047084">
    <property type="entry name" value="GFAT_N"/>
</dbReference>
<dbReference type="EMBL" id="FWFO01000009">
    <property type="protein sequence ID" value="SLN73984.1"/>
    <property type="molecule type" value="Genomic_DNA"/>
</dbReference>
<dbReference type="FunFam" id="3.40.50.10490:FF:000002">
    <property type="entry name" value="Glutamine--fructose-6-phosphate aminotransferase [isomerizing]"/>
    <property type="match status" value="1"/>
</dbReference>
<evidence type="ECO:0000313" key="13">
    <source>
        <dbReference type="EMBL" id="SLN73984.1"/>
    </source>
</evidence>
<comment type="subunit">
    <text evidence="10">Homodimer.</text>
</comment>
<sequence length="614" mass="65713">MCGIVGILGTSEVAGRLVESLQRLEYRGYDSSGIATIQNGRVDRRRAVGKVAALCDLLDMDPLDGQAGIAHTRWATHGVPNETNAHPHHAGQVAVVHNGIIENYAGLREELIEQGINFASDTDTEVIAQLCNSYLNAGSTPFEAVQQTLQRIHGAFALCFLFEGEDDLMICARQGSPLVVGYGEANEATGRREMFVGSDALALAPMTQKIAYLEEGDMAVLTRSGVDVYDRAFQPVTREARQLKLDAVLVDRGEHRHYMHKEIHEQPATLARAFSNLLNLDNSSLNGAVADVSFEGVNRIVLVACGTAYYAASVAKYWFESLANLPVELDIASEFRYRSAPLRADDLAIFVSQSGETADTLAALRHVKGKVKTSLAVINVPTSSIAREADHALEIMAGPEIGVASTKAFSGQLALLAALALKAGKDQGLVDADRERQLVTGMAGLPRLIAETIEIEPLVQEFATTMTTVRDALFLGRGALAPLALEAALKLKEISYIHAEGYAAGELKHGPIALLDKDVPVIVFAASGPLFEKTMSNVQEVAARGAPVLMVTDPQGAALAQEVGLKTLVVPSTAEVLAPFTHTIVAQLLAYHVAVLKGTDVDQPRNLAKSVTVE</sequence>
<evidence type="ECO:0000256" key="4">
    <source>
        <dbReference type="ARBA" id="ARBA00016090"/>
    </source>
</evidence>
<dbReference type="InterPro" id="IPR005855">
    <property type="entry name" value="GFAT"/>
</dbReference>
<dbReference type="PANTHER" id="PTHR10937">
    <property type="entry name" value="GLUCOSAMINE--FRUCTOSE-6-PHOSPHATE AMINOTRANSFERASE, ISOMERIZING"/>
    <property type="match status" value="1"/>
</dbReference>
<dbReference type="InterPro" id="IPR001347">
    <property type="entry name" value="SIS_dom"/>
</dbReference>
<dbReference type="FunFam" id="3.40.50.10490:FF:000001">
    <property type="entry name" value="Glutamine--fructose-6-phosphate aminotransferase [isomerizing]"/>
    <property type="match status" value="1"/>
</dbReference>
<organism evidence="13 14">
    <name type="scientific">Falsiruegeria litorea R37</name>
    <dbReference type="NCBI Taxonomy" id="1200284"/>
    <lineage>
        <taxon>Bacteria</taxon>
        <taxon>Pseudomonadati</taxon>
        <taxon>Pseudomonadota</taxon>
        <taxon>Alphaproteobacteria</taxon>
        <taxon>Rhodobacterales</taxon>
        <taxon>Roseobacteraceae</taxon>
        <taxon>Falsiruegeria</taxon>
    </lineage>
</organism>
<accession>A0A1Y5TV77</accession>
<comment type="function">
    <text evidence="10">Catalyzes the first step in hexosamine metabolism, converting fructose-6P into glucosamine-6P using glutamine as a nitrogen source.</text>
</comment>
<evidence type="ECO:0000256" key="3">
    <source>
        <dbReference type="ARBA" id="ARBA00012916"/>
    </source>
</evidence>
<evidence type="ECO:0000256" key="1">
    <source>
        <dbReference type="ARBA" id="ARBA00001031"/>
    </source>
</evidence>